<reference evidence="2" key="1">
    <citation type="submission" date="2023-07" db="EMBL/GenBank/DDBJ databases">
        <authorList>
            <consortium name="CYATHOMIX"/>
        </authorList>
    </citation>
    <scope>NUCLEOTIDE SEQUENCE</scope>
    <source>
        <strain evidence="2">N/A</strain>
    </source>
</reference>
<feature type="chain" id="PRO_5041588985" evidence="1">
    <location>
        <begin position="18"/>
        <end position="140"/>
    </location>
</feature>
<dbReference type="Proteomes" id="UP001176961">
    <property type="component" value="Unassembled WGS sequence"/>
</dbReference>
<protein>
    <submittedName>
        <fullName evidence="2">Uncharacterized protein</fullName>
    </submittedName>
</protein>
<dbReference type="EMBL" id="CATQJL010000001">
    <property type="protein sequence ID" value="CAJ0591454.1"/>
    <property type="molecule type" value="Genomic_DNA"/>
</dbReference>
<comment type="caution">
    <text evidence="2">The sequence shown here is derived from an EMBL/GenBank/DDBJ whole genome shotgun (WGS) entry which is preliminary data.</text>
</comment>
<evidence type="ECO:0000256" key="1">
    <source>
        <dbReference type="SAM" id="SignalP"/>
    </source>
</evidence>
<organism evidence="2 4">
    <name type="scientific">Cylicocyclus nassatus</name>
    <name type="common">Nematode worm</name>
    <dbReference type="NCBI Taxonomy" id="53992"/>
    <lineage>
        <taxon>Eukaryota</taxon>
        <taxon>Metazoa</taxon>
        <taxon>Ecdysozoa</taxon>
        <taxon>Nematoda</taxon>
        <taxon>Chromadorea</taxon>
        <taxon>Rhabditida</taxon>
        <taxon>Rhabditina</taxon>
        <taxon>Rhabditomorpha</taxon>
        <taxon>Strongyloidea</taxon>
        <taxon>Strongylidae</taxon>
        <taxon>Cylicocyclus</taxon>
    </lineage>
</organism>
<evidence type="ECO:0000313" key="2">
    <source>
        <dbReference type="EMBL" id="CAJ0591454.1"/>
    </source>
</evidence>
<keyword evidence="1" id="KW-0732">Signal</keyword>
<proteinExistence type="predicted"/>
<dbReference type="EMBL" id="CATQJL010000001">
    <property type="protein sequence ID" value="CAJ0591461.1"/>
    <property type="molecule type" value="Genomic_DNA"/>
</dbReference>
<sequence length="140" mass="16292">MMKVFCLLLVVLAYASAKHNRPKVKKVELLTMEDVAEAYKYCQPCCFHEVNEVVGQDVNDCLSCCMNPYRVKKPSSYRKECKKGYYKEPLCSYDEKNKTFHEPGLIEESNKINIGAHTMDLDYFWKLQPGLLKFKFNATE</sequence>
<accession>A0AA36DRR5</accession>
<dbReference type="AlphaFoldDB" id="A0AA36DRR5"/>
<feature type="signal peptide" evidence="1">
    <location>
        <begin position="1"/>
        <end position="17"/>
    </location>
</feature>
<name>A0AA36DRR5_CYLNA</name>
<keyword evidence="4" id="KW-1185">Reference proteome</keyword>
<gene>
    <name evidence="2" type="ORF">CYNAS_LOCUS3437</name>
    <name evidence="3" type="ORF">CYNAS_LOCUS3444</name>
</gene>
<evidence type="ECO:0000313" key="3">
    <source>
        <dbReference type="EMBL" id="CAJ0591461.1"/>
    </source>
</evidence>
<evidence type="ECO:0000313" key="4">
    <source>
        <dbReference type="Proteomes" id="UP001176961"/>
    </source>
</evidence>